<keyword evidence="8 14" id="KW-0378">Hydrolase</keyword>
<feature type="domain" description="ERCC4" evidence="16">
    <location>
        <begin position="298"/>
        <end position="404"/>
    </location>
</feature>
<evidence type="ECO:0000313" key="18">
    <source>
        <dbReference type="Proteomes" id="UP000469558"/>
    </source>
</evidence>
<dbReference type="GO" id="GO:0000727">
    <property type="term" value="P:double-strand break repair via break-induced replication"/>
    <property type="evidence" value="ECO:0007669"/>
    <property type="project" value="UniProtKB-UniRule"/>
</dbReference>
<evidence type="ECO:0000313" key="17">
    <source>
        <dbReference type="EMBL" id="TVY82653.1"/>
    </source>
</evidence>
<evidence type="ECO:0000256" key="10">
    <source>
        <dbReference type="ARBA" id="ARBA00023172"/>
    </source>
</evidence>
<dbReference type="Pfam" id="PF14716">
    <property type="entry name" value="HHH_8"/>
    <property type="match status" value="1"/>
</dbReference>
<dbReference type="FunFam" id="3.40.50.10130:FF:000003">
    <property type="entry name" value="Crossover junction endonuclease MUS81"/>
    <property type="match status" value="1"/>
</dbReference>
<evidence type="ECO:0000256" key="14">
    <source>
        <dbReference type="RuleBase" id="RU369042"/>
    </source>
</evidence>
<evidence type="ECO:0000256" key="8">
    <source>
        <dbReference type="ARBA" id="ARBA00022801"/>
    </source>
</evidence>
<dbReference type="InterPro" id="IPR036388">
    <property type="entry name" value="WH-like_DNA-bd_sf"/>
</dbReference>
<dbReference type="InterPro" id="IPR006166">
    <property type="entry name" value="ERCC4_domain"/>
</dbReference>
<dbReference type="GO" id="GO:0008821">
    <property type="term" value="F:crossover junction DNA endonuclease activity"/>
    <property type="evidence" value="ECO:0007669"/>
    <property type="project" value="UniProtKB-UniRule"/>
</dbReference>
<evidence type="ECO:0000256" key="13">
    <source>
        <dbReference type="ARBA" id="ARBA00023254"/>
    </source>
</evidence>
<dbReference type="Pfam" id="PF02732">
    <property type="entry name" value="ERCC4"/>
    <property type="match status" value="1"/>
</dbReference>
<name>A0A8T9CIW1_9HELO</name>
<feature type="region of interest" description="Disordered" evidence="15">
    <location>
        <begin position="221"/>
        <end position="266"/>
    </location>
</feature>
<protein>
    <recommendedName>
        <fullName evidence="14">Crossover junction endonuclease MUS81</fullName>
        <ecNumber evidence="14">3.1.22.-</ecNumber>
    </recommendedName>
</protein>
<dbReference type="CDD" id="cd20074">
    <property type="entry name" value="XPF_nuclease_Mus81"/>
    <property type="match status" value="1"/>
</dbReference>
<evidence type="ECO:0000256" key="15">
    <source>
        <dbReference type="SAM" id="MobiDB-lite"/>
    </source>
</evidence>
<accession>A0A8T9CIW1</accession>
<dbReference type="AlphaFoldDB" id="A0A8T9CIW1"/>
<reference evidence="17 18" key="1">
    <citation type="submission" date="2018-05" db="EMBL/GenBank/DDBJ databases">
        <title>Genome sequencing and assembly of the regulated plant pathogen Lachnellula willkommii and related sister species for the development of diagnostic species identification markers.</title>
        <authorList>
            <person name="Giroux E."/>
            <person name="Bilodeau G."/>
        </authorList>
    </citation>
    <scope>NUCLEOTIDE SEQUENCE [LARGE SCALE GENOMIC DNA]</scope>
    <source>
        <strain evidence="17 18">CBS 268.59</strain>
    </source>
</reference>
<dbReference type="InterPro" id="IPR027421">
    <property type="entry name" value="DNA_pol_lamdba_lyase_dom_sf"/>
</dbReference>
<evidence type="ECO:0000256" key="1">
    <source>
        <dbReference type="ARBA" id="ARBA00001946"/>
    </source>
</evidence>
<dbReference type="Gene3D" id="1.10.150.670">
    <property type="entry name" value="Crossover junction endonuclease EME1, DNA-binding domain"/>
    <property type="match status" value="1"/>
</dbReference>
<evidence type="ECO:0000256" key="2">
    <source>
        <dbReference type="ARBA" id="ARBA00004123"/>
    </source>
</evidence>
<organism evidence="17 18">
    <name type="scientific">Lachnellula suecica</name>
    <dbReference type="NCBI Taxonomy" id="602035"/>
    <lineage>
        <taxon>Eukaryota</taxon>
        <taxon>Fungi</taxon>
        <taxon>Dikarya</taxon>
        <taxon>Ascomycota</taxon>
        <taxon>Pezizomycotina</taxon>
        <taxon>Leotiomycetes</taxon>
        <taxon>Helotiales</taxon>
        <taxon>Lachnaceae</taxon>
        <taxon>Lachnellula</taxon>
    </lineage>
</organism>
<dbReference type="Gene3D" id="1.10.10.10">
    <property type="entry name" value="Winged helix-like DNA-binding domain superfamily/Winged helix DNA-binding domain"/>
    <property type="match status" value="1"/>
</dbReference>
<evidence type="ECO:0000256" key="9">
    <source>
        <dbReference type="ARBA" id="ARBA00022842"/>
    </source>
</evidence>
<dbReference type="SUPFAM" id="SSF47802">
    <property type="entry name" value="DNA polymerase beta, N-terminal domain-like"/>
    <property type="match status" value="1"/>
</dbReference>
<comment type="cofactor">
    <cofactor evidence="1 14">
        <name>Mg(2+)</name>
        <dbReference type="ChEBI" id="CHEBI:18420"/>
    </cofactor>
</comment>
<dbReference type="GO" id="GO:0046872">
    <property type="term" value="F:metal ion binding"/>
    <property type="evidence" value="ECO:0007669"/>
    <property type="project" value="UniProtKB-UniRule"/>
</dbReference>
<evidence type="ECO:0000256" key="11">
    <source>
        <dbReference type="ARBA" id="ARBA00023204"/>
    </source>
</evidence>
<dbReference type="EC" id="3.1.22.-" evidence="14"/>
<comment type="subcellular location">
    <subcellularLocation>
        <location evidence="2 14">Nucleus</location>
    </subcellularLocation>
</comment>
<evidence type="ECO:0000256" key="3">
    <source>
        <dbReference type="ARBA" id="ARBA00010015"/>
    </source>
</evidence>
<feature type="compositionally biased region" description="Basic and acidic residues" evidence="15">
    <location>
        <begin position="223"/>
        <end position="238"/>
    </location>
</feature>
<keyword evidence="10 14" id="KW-0233">DNA recombination</keyword>
<dbReference type="Gene3D" id="1.10.150.110">
    <property type="entry name" value="DNA polymerase beta, N-terminal domain-like"/>
    <property type="match status" value="1"/>
</dbReference>
<keyword evidence="4 14" id="KW-0540">Nuclease</keyword>
<keyword evidence="9 14" id="KW-0460">Magnesium</keyword>
<dbReference type="GO" id="GO:0048476">
    <property type="term" value="C:Holliday junction resolvase complex"/>
    <property type="evidence" value="ECO:0007669"/>
    <property type="project" value="UniProtKB-UniRule"/>
</dbReference>
<dbReference type="InterPro" id="IPR033309">
    <property type="entry name" value="Mus81"/>
</dbReference>
<dbReference type="GO" id="GO:0000712">
    <property type="term" value="P:resolution of meiotic recombination intermediates"/>
    <property type="evidence" value="ECO:0007669"/>
    <property type="project" value="UniProtKB-ARBA"/>
</dbReference>
<dbReference type="GO" id="GO:0005634">
    <property type="term" value="C:nucleus"/>
    <property type="evidence" value="ECO:0007669"/>
    <property type="project" value="UniProtKB-SubCell"/>
</dbReference>
<gene>
    <name evidence="17" type="primary">MUS81</name>
    <name evidence="17" type="ORF">LSUE1_G004508</name>
</gene>
<dbReference type="InterPro" id="IPR047416">
    <property type="entry name" value="XPF_nuclease_Mus81"/>
</dbReference>
<evidence type="ECO:0000256" key="5">
    <source>
        <dbReference type="ARBA" id="ARBA00022723"/>
    </source>
</evidence>
<dbReference type="GO" id="GO:0003677">
    <property type="term" value="F:DNA binding"/>
    <property type="evidence" value="ECO:0007669"/>
    <property type="project" value="UniProtKB-UniRule"/>
</dbReference>
<dbReference type="InterPro" id="IPR047417">
    <property type="entry name" value="WHD_MUS81"/>
</dbReference>
<dbReference type="GO" id="GO:0048257">
    <property type="term" value="F:3'-flap endonuclease activity"/>
    <property type="evidence" value="ECO:0007669"/>
    <property type="project" value="TreeGrafter"/>
</dbReference>
<comment type="subunit">
    <text evidence="14">Interacts with EME1.</text>
</comment>
<keyword evidence="11 14" id="KW-0234">DNA repair</keyword>
<feature type="region of interest" description="Disordered" evidence="15">
    <location>
        <begin position="76"/>
        <end position="117"/>
    </location>
</feature>
<keyword evidence="6 14" id="KW-0255">Endonuclease</keyword>
<dbReference type="InterPro" id="IPR011335">
    <property type="entry name" value="Restrct_endonuc-II-like"/>
</dbReference>
<comment type="function">
    <text evidence="14">Interacts with EME1 to form a DNA structure-specific endonuclease with substrate preference for branched DNA structures with a 5'-end at the branch nick. Typical substrates include 3'-flap structures, D-loops, replication forks and nicked Holliday junctions. May be required in mitosis for the processing of stalled or collapsed replication fork intermediates. May be required in meiosis for the repair of meiosis-specific double strand breaks subsequent to single-end invasion (SEI).</text>
</comment>
<dbReference type="InterPro" id="IPR010996">
    <property type="entry name" value="HHH_MUS81"/>
</dbReference>
<dbReference type="GO" id="GO:0031573">
    <property type="term" value="P:mitotic intra-S DNA damage checkpoint signaling"/>
    <property type="evidence" value="ECO:0007669"/>
    <property type="project" value="TreeGrafter"/>
</dbReference>
<dbReference type="GO" id="GO:0006308">
    <property type="term" value="P:DNA catabolic process"/>
    <property type="evidence" value="ECO:0007669"/>
    <property type="project" value="UniProtKB-UniRule"/>
</dbReference>
<dbReference type="Proteomes" id="UP000469558">
    <property type="component" value="Unassembled WGS sequence"/>
</dbReference>
<dbReference type="PANTHER" id="PTHR13451">
    <property type="entry name" value="CLASS II CROSSOVER JUNCTION ENDONUCLEASE MUS81"/>
    <property type="match status" value="1"/>
</dbReference>
<evidence type="ECO:0000256" key="6">
    <source>
        <dbReference type="ARBA" id="ARBA00022759"/>
    </source>
</evidence>
<dbReference type="FunFam" id="1.10.150.110:FF:000001">
    <property type="entry name" value="Putative Crossover junction endonuclease MUS81"/>
    <property type="match status" value="1"/>
</dbReference>
<dbReference type="InterPro" id="IPR042530">
    <property type="entry name" value="EME1/EME2_C"/>
</dbReference>
<comment type="similarity">
    <text evidence="3 14">Belongs to the XPF family.</text>
</comment>
<keyword evidence="18" id="KW-1185">Reference proteome</keyword>
<dbReference type="Pfam" id="PF21136">
    <property type="entry name" value="WHD_MUS81"/>
    <property type="match status" value="1"/>
</dbReference>
<keyword evidence="13" id="KW-0469">Meiosis</keyword>
<keyword evidence="7 14" id="KW-0227">DNA damage</keyword>
<evidence type="ECO:0000259" key="16">
    <source>
        <dbReference type="SMART" id="SM00891"/>
    </source>
</evidence>
<dbReference type="SUPFAM" id="SSF52980">
    <property type="entry name" value="Restriction endonuclease-like"/>
    <property type="match status" value="1"/>
</dbReference>
<dbReference type="OrthoDB" id="5963188at2759"/>
<dbReference type="Gene3D" id="3.40.50.10130">
    <property type="match status" value="1"/>
</dbReference>
<comment type="caution">
    <text evidence="17">The sequence shown here is derived from an EMBL/GenBank/DDBJ whole genome shotgun (WGS) entry which is preliminary data.</text>
</comment>
<feature type="non-terminal residue" evidence="17">
    <location>
        <position position="567"/>
    </location>
</feature>
<dbReference type="FunFam" id="1.10.10.10:FF:000307">
    <property type="entry name" value="Crossover junction endonuclease MUS81"/>
    <property type="match status" value="1"/>
</dbReference>
<evidence type="ECO:0000256" key="12">
    <source>
        <dbReference type="ARBA" id="ARBA00023242"/>
    </source>
</evidence>
<dbReference type="PANTHER" id="PTHR13451:SF0">
    <property type="entry name" value="CROSSOVER JUNCTION ENDONUCLEASE MUS81"/>
    <property type="match status" value="1"/>
</dbReference>
<dbReference type="SMART" id="SM00891">
    <property type="entry name" value="ERCC4"/>
    <property type="match status" value="1"/>
</dbReference>
<dbReference type="CDD" id="cd21036">
    <property type="entry name" value="WH_MUS81"/>
    <property type="match status" value="1"/>
</dbReference>
<dbReference type="EMBL" id="QGMK01000291">
    <property type="protein sequence ID" value="TVY82653.1"/>
    <property type="molecule type" value="Genomic_DNA"/>
</dbReference>
<sequence length="567" mass="63237">MDECPNALLLGWVKEWLDQARERNSKGVTTYKNAYNSLKACPLPFTHPSEAKQLTGFGDKLCSRLTDKLKDYCEENGLPMPQIPKKKRKVPVNADGDEDEDEDAEAAPPKKKRVTKAKPYVPQLRSGPYAIILALSTLPEDSRAGITKQEVIELAQPHCDASFTAPGHANKFYTAWKSMDTLSNKDMVYQKGRPKKYYLTDDGWECAKRIKNVVGGVVLSSSKGKETSRAAPRERENDDSFVDLDLSPIRPAKSPTASPSKGKVPVPDIIPDGQPITSTLALPDFTPITLPPGSFTVRLVLDVREVRSKTDRDYVQNGLATKGVTPIMRALALGDIAWVAKMHDPDLLSRLGAEGDEVLLDYIVERKRLDDLISSIKDGRFREQKFRLRKSGIKNVIYIIEEANLSGEVSTHYEEAVESAIASTQVVSGYFVKKTAKLDDSIRYLARMTTMLKGMYEASPLQVIPTRVITSHNYLPLLAHLREKKPAEDFHVTYQAFASLSSKSDSLTLRDVHLKMLMCTKGVTGEKALEIQKVWRTPNEFVKAYEACGEGEQGRKKKMELVSGRMT</sequence>
<feature type="compositionally biased region" description="Acidic residues" evidence="15">
    <location>
        <begin position="95"/>
        <end position="105"/>
    </location>
</feature>
<keyword evidence="12 14" id="KW-0539">Nucleus</keyword>
<evidence type="ECO:0000256" key="7">
    <source>
        <dbReference type="ARBA" id="ARBA00022763"/>
    </source>
</evidence>
<proteinExistence type="inferred from homology"/>
<dbReference type="GO" id="GO:0031297">
    <property type="term" value="P:replication fork processing"/>
    <property type="evidence" value="ECO:0007669"/>
    <property type="project" value="UniProtKB-ARBA"/>
</dbReference>
<evidence type="ECO:0000256" key="4">
    <source>
        <dbReference type="ARBA" id="ARBA00022722"/>
    </source>
</evidence>
<keyword evidence="5 14" id="KW-0479">Metal-binding</keyword>